<dbReference type="OrthoDB" id="9773582at2"/>
<feature type="signal peptide" evidence="1">
    <location>
        <begin position="1"/>
        <end position="24"/>
    </location>
</feature>
<name>A0A1H5IYW4_9FLAO</name>
<accession>A0A1H5IYW4</accession>
<evidence type="ECO:0000313" key="4">
    <source>
        <dbReference type="Proteomes" id="UP000199448"/>
    </source>
</evidence>
<dbReference type="Pfam" id="PF01569">
    <property type="entry name" value="PAP2"/>
    <property type="match status" value="1"/>
</dbReference>
<dbReference type="RefSeq" id="WP_093111509.1">
    <property type="nucleotide sequence ID" value="NZ_FNGG01000001.1"/>
</dbReference>
<sequence length="284" mass="31340">MNYRPIWKLSFLLLFFLVMQPVNAQQQDSLSILQPSFFENLKQDSKTALGGVKAVYLSPLSWQKKDLLLAGSAALGTGILYSVDEETSDYFRNRKDDVPEILSDIGSFGSPETLFALDGAVYLSGLLLKNEKLRHTGLLLVTSATASGLLLTFTKVLVGRARPLKGEGNHEFRPFSFKDDHYRSFPSGHALFAFSTAYAVGKQFKNPFVKAGIYSLGMIGPASRLWEGEHWLTDVAVSVVLGVAVVEYVDHYLTQKRRSTLPPAKKISWSLNLGPNSLGLTGTF</sequence>
<dbReference type="Proteomes" id="UP000199448">
    <property type="component" value="Unassembled WGS sequence"/>
</dbReference>
<dbReference type="EMBL" id="FNUG01000001">
    <property type="protein sequence ID" value="SEE45425.1"/>
    <property type="molecule type" value="Genomic_DNA"/>
</dbReference>
<feature type="chain" id="PRO_5011513574" evidence="1">
    <location>
        <begin position="25"/>
        <end position="284"/>
    </location>
</feature>
<evidence type="ECO:0000259" key="2">
    <source>
        <dbReference type="SMART" id="SM00014"/>
    </source>
</evidence>
<dbReference type="SMART" id="SM00014">
    <property type="entry name" value="acidPPc"/>
    <property type="match status" value="1"/>
</dbReference>
<dbReference type="Gene3D" id="1.20.144.10">
    <property type="entry name" value="Phosphatidic acid phosphatase type 2/haloperoxidase"/>
    <property type="match status" value="1"/>
</dbReference>
<evidence type="ECO:0000256" key="1">
    <source>
        <dbReference type="SAM" id="SignalP"/>
    </source>
</evidence>
<keyword evidence="4" id="KW-1185">Reference proteome</keyword>
<reference evidence="3 4" key="1">
    <citation type="submission" date="2016-10" db="EMBL/GenBank/DDBJ databases">
        <authorList>
            <person name="de Groot N.N."/>
        </authorList>
    </citation>
    <scope>NUCLEOTIDE SEQUENCE [LARGE SCALE GENOMIC DNA]</scope>
    <source>
        <strain evidence="3 4">DSM 23553</strain>
    </source>
</reference>
<gene>
    <name evidence="3" type="ORF">SAMN04488034_101573</name>
</gene>
<protein>
    <submittedName>
        <fullName evidence="3">PAP2 superfamily protein</fullName>
    </submittedName>
</protein>
<proteinExistence type="predicted"/>
<evidence type="ECO:0000313" key="3">
    <source>
        <dbReference type="EMBL" id="SEE45425.1"/>
    </source>
</evidence>
<dbReference type="InterPro" id="IPR036938">
    <property type="entry name" value="PAP2/HPO_sf"/>
</dbReference>
<feature type="domain" description="Phosphatidic acid phosphatase type 2/haloperoxidase" evidence="2">
    <location>
        <begin position="138"/>
        <end position="250"/>
    </location>
</feature>
<dbReference type="InterPro" id="IPR000326">
    <property type="entry name" value="PAP2/HPO"/>
</dbReference>
<dbReference type="STRING" id="390640.SAMN04488034_101573"/>
<dbReference type="PANTHER" id="PTHR14969:SF13">
    <property type="entry name" value="AT30094P"/>
    <property type="match status" value="1"/>
</dbReference>
<keyword evidence="1" id="KW-0732">Signal</keyword>
<dbReference type="SUPFAM" id="SSF48317">
    <property type="entry name" value="Acid phosphatase/Vanadium-dependent haloperoxidase"/>
    <property type="match status" value="1"/>
</dbReference>
<dbReference type="AlphaFoldDB" id="A0A1H5IYW4"/>
<dbReference type="PANTHER" id="PTHR14969">
    <property type="entry name" value="SPHINGOSINE-1-PHOSPHATE PHOSPHOHYDROLASE"/>
    <property type="match status" value="1"/>
</dbReference>
<organism evidence="3 4">
    <name type="scientific">Salinimicrobium catena</name>
    <dbReference type="NCBI Taxonomy" id="390640"/>
    <lineage>
        <taxon>Bacteria</taxon>
        <taxon>Pseudomonadati</taxon>
        <taxon>Bacteroidota</taxon>
        <taxon>Flavobacteriia</taxon>
        <taxon>Flavobacteriales</taxon>
        <taxon>Flavobacteriaceae</taxon>
        <taxon>Salinimicrobium</taxon>
    </lineage>
</organism>